<dbReference type="InterPro" id="IPR015507">
    <property type="entry name" value="rRNA-MeTfrase_E"/>
</dbReference>
<evidence type="ECO:0000256" key="11">
    <source>
        <dbReference type="ARBA" id="ARBA00048970"/>
    </source>
</evidence>
<dbReference type="Proteomes" id="UP000001311">
    <property type="component" value="Chromosome"/>
</dbReference>
<dbReference type="Gene3D" id="3.40.50.150">
    <property type="entry name" value="Vaccinia Virus protein VP39"/>
    <property type="match status" value="1"/>
</dbReference>
<dbReference type="EMBL" id="CP000683">
    <property type="protein sequence ID" value="ABV84507.1"/>
    <property type="molecule type" value="Genomic_DNA"/>
</dbReference>
<feature type="binding site" evidence="12">
    <location>
        <position position="188"/>
    </location>
    <ligand>
        <name>S-adenosyl-L-methionine</name>
        <dbReference type="ChEBI" id="CHEBI:59789"/>
    </ligand>
</feature>
<comment type="function">
    <text evidence="6 12">Specifically methylates the uridine in position 2552 of 23S rRNA at the 2'-O position of the ribose in the fully assembled 50S ribosomal subunit.</text>
</comment>
<feature type="binding site" evidence="12">
    <location>
        <position position="122"/>
    </location>
    <ligand>
        <name>S-adenosyl-L-methionine</name>
        <dbReference type="ChEBI" id="CHEBI:59789"/>
    </ligand>
</feature>
<accession>A8F0S1</accession>
<feature type="binding site" evidence="12">
    <location>
        <position position="147"/>
    </location>
    <ligand>
        <name>S-adenosyl-L-methionine</name>
        <dbReference type="ChEBI" id="CHEBI:59789"/>
    </ligand>
</feature>
<dbReference type="GO" id="GO:0008650">
    <property type="term" value="F:rRNA (uridine-2'-O-)-methyltransferase activity"/>
    <property type="evidence" value="ECO:0007669"/>
    <property type="project" value="UniProtKB-UniRule"/>
</dbReference>
<dbReference type="HAMAP" id="MF_01547">
    <property type="entry name" value="RNA_methyltr_E"/>
    <property type="match status" value="1"/>
</dbReference>
<comment type="similarity">
    <text evidence="12">Belongs to the class I-like SAM-binding methyltransferase superfamily. RNA methyltransferase RlmE family.</text>
</comment>
<dbReference type="InterPro" id="IPR029063">
    <property type="entry name" value="SAM-dependent_MTases_sf"/>
</dbReference>
<keyword evidence="1 12" id="KW-0963">Cytoplasm</keyword>
<dbReference type="PANTHER" id="PTHR10920">
    <property type="entry name" value="RIBOSOMAL RNA METHYLTRANSFERASE"/>
    <property type="match status" value="1"/>
</dbReference>
<dbReference type="HOGENOM" id="CLU_009422_4_2_5"/>
<dbReference type="Pfam" id="PF01728">
    <property type="entry name" value="FtsJ"/>
    <property type="match status" value="1"/>
</dbReference>
<feature type="active site" description="Proton acceptor" evidence="12">
    <location>
        <position position="228"/>
    </location>
</feature>
<evidence type="ECO:0000256" key="4">
    <source>
        <dbReference type="ARBA" id="ARBA00022679"/>
    </source>
</evidence>
<keyword evidence="2 12" id="KW-0698">rRNA processing</keyword>
<dbReference type="AlphaFoldDB" id="A8F0S1"/>
<keyword evidence="3 12" id="KW-0489">Methyltransferase</keyword>
<evidence type="ECO:0000313" key="16">
    <source>
        <dbReference type="Proteomes" id="UP000001311"/>
    </source>
</evidence>
<keyword evidence="13" id="KW-0812">Transmembrane</keyword>
<dbReference type="InterPro" id="IPR002877">
    <property type="entry name" value="RNA_MeTrfase_FtsJ_dom"/>
</dbReference>
<keyword evidence="13" id="KW-0472">Membrane</keyword>
<keyword evidence="16" id="KW-1185">Reference proteome</keyword>
<evidence type="ECO:0000256" key="12">
    <source>
        <dbReference type="HAMAP-Rule" id="MF_01547"/>
    </source>
</evidence>
<sequence>MGYKYCGTQVLLTAFVPCLVDFLALFQIKLRLLILHLFISIKDFMTNNLSGYRNKFIRVKTSKKRTVSSSNWLRRQLNDPYVAKARIDGFRSRAAYKLLEIHEKFKLFTPNMKIVDLGAAPGGWSQVASKLIKASDNNLNNKIISIDVLEIEPVAGVEFFQKDFFEADTEELIIQALDGSRADIVMSDMASNTIGHKATDHIRTLLLCEQAFEFALKVLKPSGHFIAKIFRGGAENELLNKVKREFKTVKHFKPSSSRSESTEIYLVALNKK</sequence>
<organism evidence="15 16">
    <name type="scientific">Rickettsia massiliae (strain Mtu5)</name>
    <dbReference type="NCBI Taxonomy" id="416276"/>
    <lineage>
        <taxon>Bacteria</taxon>
        <taxon>Pseudomonadati</taxon>
        <taxon>Pseudomonadota</taxon>
        <taxon>Alphaproteobacteria</taxon>
        <taxon>Rickettsiales</taxon>
        <taxon>Rickettsiaceae</taxon>
        <taxon>Rickettsieae</taxon>
        <taxon>Rickettsia</taxon>
        <taxon>spotted fever group</taxon>
    </lineage>
</organism>
<evidence type="ECO:0000256" key="5">
    <source>
        <dbReference type="ARBA" id="ARBA00022691"/>
    </source>
</evidence>
<dbReference type="EC" id="2.1.1.166" evidence="7 12"/>
<evidence type="ECO:0000256" key="7">
    <source>
        <dbReference type="ARBA" id="ARBA00038861"/>
    </source>
</evidence>
<dbReference type="GO" id="GO:0005737">
    <property type="term" value="C:cytoplasm"/>
    <property type="evidence" value="ECO:0007669"/>
    <property type="project" value="UniProtKB-SubCell"/>
</dbReference>
<protein>
    <recommendedName>
        <fullName evidence="8 12">Ribosomal RNA large subunit methyltransferase E</fullName>
        <ecNumber evidence="7 12">2.1.1.166</ecNumber>
    </recommendedName>
    <alternativeName>
        <fullName evidence="10 12">23S rRNA Um2552 methyltransferase</fullName>
    </alternativeName>
    <alternativeName>
        <fullName evidence="9 12">rRNA (uridine-2'-O-)-methyltransferase</fullName>
    </alternativeName>
</protein>
<dbReference type="PANTHER" id="PTHR10920:SF18">
    <property type="entry name" value="RRNA METHYLTRANSFERASE 2, MITOCHONDRIAL"/>
    <property type="match status" value="1"/>
</dbReference>
<evidence type="ECO:0000256" key="6">
    <source>
        <dbReference type="ARBA" id="ARBA00037569"/>
    </source>
</evidence>
<keyword evidence="4 12" id="KW-0808">Transferase</keyword>
<name>A8F0S1_RICM5</name>
<proteinExistence type="inferred from homology"/>
<dbReference type="FunFam" id="3.40.50.150:FF:000354">
    <property type="entry name" value="Ribosomal RNA large subunit methyltransferase E"/>
    <property type="match status" value="1"/>
</dbReference>
<gene>
    <name evidence="12" type="primary">rlmE</name>
    <name evidence="12" type="synonym">ftsJ</name>
    <name evidence="12 15" type="synonym">rrmJ</name>
    <name evidence="15" type="ordered locus">RMA_0213</name>
</gene>
<dbReference type="KEGG" id="rms:RMA_0213"/>
<evidence type="ECO:0000259" key="14">
    <source>
        <dbReference type="Pfam" id="PF01728"/>
    </source>
</evidence>
<evidence type="ECO:0000256" key="3">
    <source>
        <dbReference type="ARBA" id="ARBA00022603"/>
    </source>
</evidence>
<evidence type="ECO:0000256" key="2">
    <source>
        <dbReference type="ARBA" id="ARBA00022552"/>
    </source>
</evidence>
<evidence type="ECO:0000313" key="15">
    <source>
        <dbReference type="EMBL" id="ABV84507.1"/>
    </source>
</evidence>
<evidence type="ECO:0000256" key="9">
    <source>
        <dbReference type="ARBA" id="ARBA00041995"/>
    </source>
</evidence>
<evidence type="ECO:0000256" key="10">
    <source>
        <dbReference type="ARBA" id="ARBA00042745"/>
    </source>
</evidence>
<evidence type="ECO:0000256" key="13">
    <source>
        <dbReference type="SAM" id="Phobius"/>
    </source>
</evidence>
<evidence type="ECO:0000256" key="8">
    <source>
        <dbReference type="ARBA" id="ARBA00041129"/>
    </source>
</evidence>
<feature type="domain" description="Ribosomal RNA methyltransferase FtsJ" evidence="14">
    <location>
        <begin position="90"/>
        <end position="271"/>
    </location>
</feature>
<feature type="binding site" evidence="12">
    <location>
        <position position="163"/>
    </location>
    <ligand>
        <name>S-adenosyl-L-methionine</name>
        <dbReference type="ChEBI" id="CHEBI:59789"/>
    </ligand>
</feature>
<dbReference type="InterPro" id="IPR050082">
    <property type="entry name" value="RNA_methyltr_RlmE"/>
</dbReference>
<feature type="binding site" evidence="12">
    <location>
        <position position="124"/>
    </location>
    <ligand>
        <name>S-adenosyl-L-methionine</name>
        <dbReference type="ChEBI" id="CHEBI:59789"/>
    </ligand>
</feature>
<keyword evidence="13" id="KW-1133">Transmembrane helix</keyword>
<comment type="catalytic activity">
    <reaction evidence="11 12">
        <text>uridine(2552) in 23S rRNA + S-adenosyl-L-methionine = 2'-O-methyluridine(2552) in 23S rRNA + S-adenosyl-L-homocysteine + H(+)</text>
        <dbReference type="Rhea" id="RHEA:42720"/>
        <dbReference type="Rhea" id="RHEA-COMP:10202"/>
        <dbReference type="Rhea" id="RHEA-COMP:10203"/>
        <dbReference type="ChEBI" id="CHEBI:15378"/>
        <dbReference type="ChEBI" id="CHEBI:57856"/>
        <dbReference type="ChEBI" id="CHEBI:59789"/>
        <dbReference type="ChEBI" id="CHEBI:65315"/>
        <dbReference type="ChEBI" id="CHEBI:74478"/>
        <dbReference type="EC" id="2.1.1.166"/>
    </reaction>
</comment>
<feature type="transmembrane region" description="Helical" evidence="13">
    <location>
        <begin position="12"/>
        <end position="39"/>
    </location>
</feature>
<evidence type="ECO:0000256" key="1">
    <source>
        <dbReference type="ARBA" id="ARBA00022490"/>
    </source>
</evidence>
<reference evidence="15 16" key="1">
    <citation type="journal article" date="2007" name="Genome Res.">
        <title>Lateral gene transfer between obligate intracellular bacteria: evidence from the Rickettsia massiliae genome.</title>
        <authorList>
            <person name="Blanc G."/>
            <person name="Ogata H."/>
            <person name="Robert C."/>
            <person name="Audic S."/>
            <person name="Claverie J.-M."/>
            <person name="Raoult D."/>
        </authorList>
    </citation>
    <scope>NUCLEOTIDE SEQUENCE [LARGE SCALE GENOMIC DNA]</scope>
    <source>
        <strain evidence="16">Mtu5</strain>
    </source>
</reference>
<comment type="subcellular location">
    <subcellularLocation>
        <location evidence="12">Cytoplasm</location>
    </subcellularLocation>
</comment>
<dbReference type="SUPFAM" id="SSF53335">
    <property type="entry name" value="S-adenosyl-L-methionine-dependent methyltransferases"/>
    <property type="match status" value="1"/>
</dbReference>
<keyword evidence="5 12" id="KW-0949">S-adenosyl-L-methionine</keyword>